<keyword evidence="3" id="KW-1185">Reference proteome</keyword>
<name>A0A2P2DHA2_9LEPT</name>
<evidence type="ECO:0000256" key="1">
    <source>
        <dbReference type="SAM" id="Phobius"/>
    </source>
</evidence>
<organism evidence="2 3">
    <name type="scientific">Leptospira ellinghausenii</name>
    <dbReference type="NCBI Taxonomy" id="1917822"/>
    <lineage>
        <taxon>Bacteria</taxon>
        <taxon>Pseudomonadati</taxon>
        <taxon>Spirochaetota</taxon>
        <taxon>Spirochaetia</taxon>
        <taxon>Leptospirales</taxon>
        <taxon>Leptospiraceae</taxon>
        <taxon>Leptospira</taxon>
    </lineage>
</organism>
<dbReference type="PANTHER" id="PTHR35791:SF1">
    <property type="entry name" value="UPF0754 MEMBRANE PROTEIN YHEB"/>
    <property type="match status" value="1"/>
</dbReference>
<evidence type="ECO:0000313" key="3">
    <source>
        <dbReference type="Proteomes" id="UP000245206"/>
    </source>
</evidence>
<proteinExistence type="predicted"/>
<feature type="transmembrane region" description="Helical" evidence="1">
    <location>
        <begin position="12"/>
        <end position="32"/>
    </location>
</feature>
<dbReference type="Proteomes" id="UP000245206">
    <property type="component" value="Unassembled WGS sequence"/>
</dbReference>
<reference evidence="3" key="1">
    <citation type="journal article" date="2019" name="Microbiol. Immunol.">
        <title>Molecular and phenotypic characterization of Leptospira johnsonii sp. nov., Leptospira ellinghausenii sp. nov. and Leptospira ryugenii sp. nov. isolated from soil and water in Japan.</title>
        <authorList>
            <person name="Masuzawa T."/>
            <person name="Saito M."/>
            <person name="Nakao R."/>
            <person name="Nikaido Y."/>
            <person name="Matsumoto M."/>
            <person name="Ogawa M."/>
            <person name="Yokoyama M."/>
            <person name="Hidaka Y."/>
            <person name="Tomita J."/>
            <person name="Sakakibara K."/>
            <person name="Suzuki K."/>
            <person name="Yasuda S."/>
            <person name="Sato H."/>
            <person name="Yamaguchi M."/>
            <person name="Yoshida S.I."/>
            <person name="Koizumi N."/>
            <person name="Kawamura Y."/>
        </authorList>
    </citation>
    <scope>NUCLEOTIDE SEQUENCE [LARGE SCALE GENOMIC DNA]</scope>
    <source>
        <strain evidence="3">E18</strain>
    </source>
</reference>
<keyword evidence="1" id="KW-0812">Transmembrane</keyword>
<feature type="transmembrane region" description="Helical" evidence="1">
    <location>
        <begin position="385"/>
        <end position="405"/>
    </location>
</feature>
<keyword evidence="1" id="KW-0472">Membrane</keyword>
<evidence type="ECO:0000313" key="2">
    <source>
        <dbReference type="EMBL" id="GBF44014.1"/>
    </source>
</evidence>
<gene>
    <name evidence="2" type="ORF">LPTSP2_33170</name>
</gene>
<dbReference type="EMBL" id="BFAZ01000009">
    <property type="protein sequence ID" value="GBF44014.1"/>
    <property type="molecule type" value="Genomic_DNA"/>
</dbReference>
<accession>A0A2P2DHA2</accession>
<comment type="caution">
    <text evidence="2">The sequence shown here is derived from an EMBL/GenBank/DDBJ whole genome shotgun (WGS) entry which is preliminary data.</text>
</comment>
<dbReference type="AlphaFoldDB" id="A0A2P2DHA2"/>
<dbReference type="PANTHER" id="PTHR35791">
    <property type="entry name" value="UPF0754 MEMBRANE PROTEIN YHEB"/>
    <property type="match status" value="1"/>
</dbReference>
<protein>
    <recommendedName>
        <fullName evidence="4">DUF445 domain-containing protein</fullName>
    </recommendedName>
</protein>
<sequence length="406" mass="46314">MWDFWLSVGGWKLLMIPFTYGFVGWVTNWLALKMTFYPIQFIGFPPYLGWQGIIPRKAHKMASKSVDVITERLLNIKEVFLKVDPKKAEVVFLPALDSSIRYTIKEFSDSLDPKLWEIIPEIVKEEIYHKVRRESGITIRKVIKKLQADIDSLFDVKALVLKKLSGNNVGLVVELFQEVGAPEFRFIERSGFYFGFLLGLVQMVFMIFFPMAWTLPIQGVIVGYLTNYLALEMIFRPLLPKKILGLGTYQGLFLKRQNEVSRLYAKLVSEKILTPKNILSELIFGKASKEIIEIIRKEVSSHVDTVTFLAKPALYATGKINEFDSAKERIAVAMADNAIENAFHLESYLGESLQIETMMGDRMSALPPKEFESILRSAFQEDEMLLILVGAALGALVGWFQMVFII</sequence>
<evidence type="ECO:0008006" key="4">
    <source>
        <dbReference type="Google" id="ProtNLM"/>
    </source>
</evidence>
<feature type="transmembrane region" description="Helical" evidence="1">
    <location>
        <begin position="191"/>
        <end position="209"/>
    </location>
</feature>
<feature type="transmembrane region" description="Helical" evidence="1">
    <location>
        <begin position="215"/>
        <end position="235"/>
    </location>
</feature>
<keyword evidence="1" id="KW-1133">Transmembrane helix</keyword>